<comment type="subcellular location">
    <subcellularLocation>
        <location evidence="6">Cell inner membrane</location>
        <topology evidence="6">Single-pass membrane protein</topology>
    </subcellularLocation>
</comment>
<keyword evidence="6" id="KW-0472">Membrane</keyword>
<keyword evidence="6" id="KW-0997">Cell inner membrane</keyword>
<feature type="signal peptide" evidence="7">
    <location>
        <begin position="1"/>
        <end position="18"/>
    </location>
</feature>
<feature type="modified residue" description="FMN phosphoryl threonine" evidence="6">
    <location>
        <position position="173"/>
    </location>
</feature>
<keyword evidence="2 6" id="KW-0597">Phosphoprotein</keyword>
<dbReference type="NCBIfam" id="TIGR01947">
    <property type="entry name" value="rnfG"/>
    <property type="match status" value="1"/>
</dbReference>
<dbReference type="GO" id="GO:0009055">
    <property type="term" value="F:electron transfer activity"/>
    <property type="evidence" value="ECO:0007669"/>
    <property type="project" value="InterPro"/>
</dbReference>
<comment type="subunit">
    <text evidence="6">The complex is composed of six subunits: RnfA, RnfB, RnfC, RnfD, RnfE and RnfG.</text>
</comment>
<evidence type="ECO:0000256" key="2">
    <source>
        <dbReference type="ARBA" id="ARBA00022553"/>
    </source>
</evidence>
<dbReference type="HAMAP" id="MF_00479">
    <property type="entry name" value="RsxG_RnfG"/>
    <property type="match status" value="1"/>
</dbReference>
<feature type="chain" id="PRO_5018573837" description="Ion-translocating oxidoreductase complex subunit G" evidence="7">
    <location>
        <begin position="19"/>
        <end position="204"/>
    </location>
</feature>
<dbReference type="SMART" id="SM00900">
    <property type="entry name" value="FMN_bind"/>
    <property type="match status" value="1"/>
</dbReference>
<gene>
    <name evidence="6" type="primary">rnfG</name>
    <name evidence="9" type="ORF">EJA05_05950</name>
</gene>
<dbReference type="PANTHER" id="PTHR36118">
    <property type="entry name" value="ION-TRANSLOCATING OXIDOREDUCTASE COMPLEX SUBUNIT G"/>
    <property type="match status" value="1"/>
</dbReference>
<dbReference type="PIRSF" id="PIRSF006091">
    <property type="entry name" value="E_trnsport_RnfG"/>
    <property type="match status" value="1"/>
</dbReference>
<comment type="cofactor">
    <cofactor evidence="6">
        <name>FMN</name>
        <dbReference type="ChEBI" id="CHEBI:58210"/>
    </cofactor>
</comment>
<dbReference type="GO" id="GO:0022900">
    <property type="term" value="P:electron transport chain"/>
    <property type="evidence" value="ECO:0007669"/>
    <property type="project" value="UniProtKB-UniRule"/>
</dbReference>
<dbReference type="Pfam" id="PF04205">
    <property type="entry name" value="FMN_bind"/>
    <property type="match status" value="1"/>
</dbReference>
<dbReference type="EC" id="7.-.-.-" evidence="6"/>
<comment type="similarity">
    <text evidence="6">Belongs to the RnfG family.</text>
</comment>
<keyword evidence="7" id="KW-0732">Signal</keyword>
<keyword evidence="4 6" id="KW-0288">FMN</keyword>
<evidence type="ECO:0000256" key="7">
    <source>
        <dbReference type="SAM" id="SignalP"/>
    </source>
</evidence>
<proteinExistence type="inferred from homology"/>
<keyword evidence="3 6" id="KW-0285">Flavoprotein</keyword>
<evidence type="ECO:0000256" key="4">
    <source>
        <dbReference type="ARBA" id="ARBA00022643"/>
    </source>
</evidence>
<keyword evidence="6" id="KW-1133">Transmembrane helix</keyword>
<dbReference type="PANTHER" id="PTHR36118:SF1">
    <property type="entry name" value="ION-TRANSLOCATING OXIDOREDUCTASE COMPLEX SUBUNIT G"/>
    <property type="match status" value="1"/>
</dbReference>
<evidence type="ECO:0000256" key="3">
    <source>
        <dbReference type="ARBA" id="ARBA00022630"/>
    </source>
</evidence>
<sequence>MSRRVRSLLLLSSVTALALTGSLAWQHWTAGPIQEAQQRMQEREWLAVLPTDSYDNQPLQTPLALADKQLQHSRLLAGYRASLANTPVAIMLRSEVPGYAGPIELAIAIDNHGRLTGLRVLRQQESPGLGDQLVDPARHWLDQFIGKAHDDPPEPAWALKRDRGVFDQLAGATVTSRAVIDAVQDALRYFDQHRTALLGEDQHE</sequence>
<keyword evidence="1 6" id="KW-0813">Transport</keyword>
<feature type="domain" description="FMN-binding" evidence="8">
    <location>
        <begin position="98"/>
        <end position="190"/>
    </location>
</feature>
<evidence type="ECO:0000259" key="8">
    <source>
        <dbReference type="SMART" id="SM00900"/>
    </source>
</evidence>
<dbReference type="InterPro" id="IPR010209">
    <property type="entry name" value="Ion_transpt_RnfG/RsxG"/>
</dbReference>
<evidence type="ECO:0000256" key="6">
    <source>
        <dbReference type="HAMAP-Rule" id="MF_00479"/>
    </source>
</evidence>
<organism evidence="9 10">
    <name type="scientific">Pseudomonas entomophila</name>
    <dbReference type="NCBI Taxonomy" id="312306"/>
    <lineage>
        <taxon>Bacteria</taxon>
        <taxon>Pseudomonadati</taxon>
        <taxon>Pseudomonadota</taxon>
        <taxon>Gammaproteobacteria</taxon>
        <taxon>Pseudomonadales</taxon>
        <taxon>Pseudomonadaceae</taxon>
        <taxon>Pseudomonas</taxon>
    </lineage>
</organism>
<evidence type="ECO:0000313" key="10">
    <source>
        <dbReference type="Proteomes" id="UP000268230"/>
    </source>
</evidence>
<dbReference type="GO" id="GO:0005886">
    <property type="term" value="C:plasma membrane"/>
    <property type="evidence" value="ECO:0007669"/>
    <property type="project" value="UniProtKB-SubCell"/>
</dbReference>
<keyword evidence="6" id="KW-1278">Translocase</keyword>
<evidence type="ECO:0000256" key="5">
    <source>
        <dbReference type="ARBA" id="ARBA00022982"/>
    </source>
</evidence>
<dbReference type="InterPro" id="IPR007329">
    <property type="entry name" value="FMN-bd"/>
</dbReference>
<keyword evidence="6" id="KW-1003">Cell membrane</keyword>
<dbReference type="Proteomes" id="UP000268230">
    <property type="component" value="Chromosome"/>
</dbReference>
<comment type="function">
    <text evidence="6">Part of a membrane-bound complex that couples electron transfer with translocation of ions across the membrane.</text>
</comment>
<evidence type="ECO:0000256" key="1">
    <source>
        <dbReference type="ARBA" id="ARBA00022448"/>
    </source>
</evidence>
<keyword evidence="5 6" id="KW-0249">Electron transport</keyword>
<name>A0A3Q8TZQ6_9PSED</name>
<evidence type="ECO:0000313" key="9">
    <source>
        <dbReference type="EMBL" id="AZL67312.1"/>
    </source>
</evidence>
<dbReference type="KEGG" id="pory:EJA05_05950"/>
<reference evidence="9 10" key="1">
    <citation type="submission" date="2018-12" db="EMBL/GenBank/DDBJ databases">
        <authorList>
            <person name="Li S."/>
            <person name="Yang R."/>
            <person name="Chen G."/>
            <person name="Zou L."/>
            <person name="Zhang C."/>
            <person name="Chen Y."/>
            <person name="Liu Z."/>
            <person name="Li Y."/>
            <person name="Yan Y."/>
            <person name="Huang M."/>
            <person name="Chen T."/>
        </authorList>
    </citation>
    <scope>NUCLEOTIDE SEQUENCE [LARGE SCALE GENOMIC DNA]</scope>
    <source>
        <strain evidence="9 10">1257</strain>
    </source>
</reference>
<protein>
    <recommendedName>
        <fullName evidence="6">Ion-translocating oxidoreductase complex subunit G</fullName>
        <ecNumber evidence="6">7.-.-.-</ecNumber>
    </recommendedName>
    <alternativeName>
        <fullName evidence="6">Rnf electron transport complex subunit G</fullName>
    </alternativeName>
</protein>
<keyword evidence="6" id="KW-0812">Transmembrane</keyword>
<accession>A0A3Q8TZQ6</accession>
<dbReference type="OrthoDB" id="9784165at2"/>
<dbReference type="EMBL" id="CP034338">
    <property type="protein sequence ID" value="AZL67312.1"/>
    <property type="molecule type" value="Genomic_DNA"/>
</dbReference>
<dbReference type="AlphaFoldDB" id="A0A3Q8TZQ6"/>
<dbReference type="GO" id="GO:0010181">
    <property type="term" value="F:FMN binding"/>
    <property type="evidence" value="ECO:0007669"/>
    <property type="project" value="InterPro"/>
</dbReference>